<dbReference type="AlphaFoldDB" id="D5RUA8"/>
<feature type="non-terminal residue" evidence="1">
    <location>
        <position position="63"/>
    </location>
</feature>
<dbReference type="Proteomes" id="UP000005324">
    <property type="component" value="Unassembled WGS sequence"/>
</dbReference>
<reference evidence="1 2" key="1">
    <citation type="submission" date="2010-04" db="EMBL/GenBank/DDBJ databases">
        <authorList>
            <person name="Qin X."/>
            <person name="Bachman B."/>
            <person name="Battles P."/>
            <person name="Bell A."/>
            <person name="Bess C."/>
            <person name="Bickham C."/>
            <person name="Chaboub L."/>
            <person name="Chen D."/>
            <person name="Coyle M."/>
            <person name="Deiros D.R."/>
            <person name="Dinh H."/>
            <person name="Forbes L."/>
            <person name="Fowler G."/>
            <person name="Francisco L."/>
            <person name="Fu Q."/>
            <person name="Gubbala S."/>
            <person name="Hale W."/>
            <person name="Han Y."/>
            <person name="Hemphill L."/>
            <person name="Highlander S.K."/>
            <person name="Hirani K."/>
            <person name="Hogues M."/>
            <person name="Jackson L."/>
            <person name="Jakkamsetti A."/>
            <person name="Javaid M."/>
            <person name="Jiang H."/>
            <person name="Korchina V."/>
            <person name="Kovar C."/>
            <person name="Lara F."/>
            <person name="Lee S."/>
            <person name="Mata R."/>
            <person name="Mathew T."/>
            <person name="Moen C."/>
            <person name="Morales K."/>
            <person name="Munidasa M."/>
            <person name="Nazareth L."/>
            <person name="Ngo R."/>
            <person name="Nguyen L."/>
            <person name="Okwuonu G."/>
            <person name="Ongeri F."/>
            <person name="Patil S."/>
            <person name="Petrosino J."/>
            <person name="Pham C."/>
            <person name="Pham P."/>
            <person name="Pu L.-L."/>
            <person name="Puazo M."/>
            <person name="Raj R."/>
            <person name="Reid J."/>
            <person name="Rouhana J."/>
            <person name="Saada N."/>
            <person name="Shang Y."/>
            <person name="Simmons D."/>
            <person name="Thornton R."/>
            <person name="Warren J."/>
            <person name="Weissenberger G."/>
            <person name="Zhang J."/>
            <person name="Zhang L."/>
            <person name="Zhou C."/>
            <person name="Zhu D."/>
            <person name="Muzny D."/>
            <person name="Worley K."/>
            <person name="Gibbs R."/>
        </authorList>
    </citation>
    <scope>NUCLEOTIDE SEQUENCE [LARGE SCALE GENOMIC DNA]</scope>
    <source>
        <strain evidence="1 2">ATCC 49957</strain>
    </source>
</reference>
<organism evidence="1 2">
    <name type="scientific">Pseudoroseomonas cervicalis ATCC 49957</name>
    <dbReference type="NCBI Taxonomy" id="525371"/>
    <lineage>
        <taxon>Bacteria</taxon>
        <taxon>Pseudomonadati</taxon>
        <taxon>Pseudomonadota</taxon>
        <taxon>Alphaproteobacteria</taxon>
        <taxon>Acetobacterales</taxon>
        <taxon>Roseomonadaceae</taxon>
        <taxon>Roseomonas</taxon>
    </lineage>
</organism>
<sequence>MHLVLVGAGLAHLEVLRRFALRGRLRGLASPLLLTLVTPEAAVLPAGLLPAVLCGRLPRARAE</sequence>
<protein>
    <submittedName>
        <fullName evidence="1">Uncharacterized protein</fullName>
    </submittedName>
</protein>
<proteinExistence type="predicted"/>
<evidence type="ECO:0000313" key="1">
    <source>
        <dbReference type="EMBL" id="EFH09112.1"/>
    </source>
</evidence>
<comment type="caution">
    <text evidence="1">The sequence shown here is derived from an EMBL/GenBank/DDBJ whole genome shotgun (WGS) entry which is preliminary data.</text>
</comment>
<name>D5RUA8_9PROT</name>
<evidence type="ECO:0000313" key="2">
    <source>
        <dbReference type="Proteomes" id="UP000005324"/>
    </source>
</evidence>
<keyword evidence="2" id="KW-1185">Reference proteome</keyword>
<accession>D5RUA8</accession>
<dbReference type="RefSeq" id="WP_007006019.1">
    <property type="nucleotide sequence ID" value="NZ_GG770879.1"/>
</dbReference>
<gene>
    <name evidence="1" type="ORF">HMPREF0731_4670</name>
</gene>
<dbReference type="EMBL" id="ADVL01000960">
    <property type="protein sequence ID" value="EFH09112.1"/>
    <property type="molecule type" value="Genomic_DNA"/>
</dbReference>
<dbReference type="HOGENOM" id="CLU_2891372_0_0_5"/>